<keyword evidence="2" id="KW-0489">Methyltransferase</keyword>
<dbReference type="InterPro" id="IPR029063">
    <property type="entry name" value="SAM-dependent_MTases_sf"/>
</dbReference>
<dbReference type="AlphaFoldDB" id="A0A858U3Q1"/>
<protein>
    <submittedName>
        <fullName evidence="2">tRNA1(Val) (Adenine(37)-N6)-methyltransferase</fullName>
    </submittedName>
</protein>
<dbReference type="Pfam" id="PF05175">
    <property type="entry name" value="MTS"/>
    <property type="match status" value="1"/>
</dbReference>
<reference evidence="2 3" key="1">
    <citation type="submission" date="2020-04" db="EMBL/GenBank/DDBJ databases">
        <title>Novel Mycoplasma species detected in Phocoena phocoena (harbor porpoise) from the USA.</title>
        <authorList>
            <person name="Volokhov D.V."/>
        </authorList>
    </citation>
    <scope>NUCLEOTIDE SEQUENCE [LARGE SCALE GENOMIC DNA]</scope>
    <source>
        <strain evidence="2 3">Phocoena C-264-GEN</strain>
    </source>
</reference>
<proteinExistence type="predicted"/>
<dbReference type="PROSITE" id="PS00092">
    <property type="entry name" value="N6_MTASE"/>
    <property type="match status" value="1"/>
</dbReference>
<evidence type="ECO:0000259" key="1">
    <source>
        <dbReference type="Pfam" id="PF05175"/>
    </source>
</evidence>
<dbReference type="EMBL" id="CP051481">
    <property type="protein sequence ID" value="QJG67100.1"/>
    <property type="molecule type" value="Genomic_DNA"/>
</dbReference>
<dbReference type="CDD" id="cd02440">
    <property type="entry name" value="AdoMet_MTases"/>
    <property type="match status" value="1"/>
</dbReference>
<accession>A0A858U3Q1</accession>
<evidence type="ECO:0000313" key="3">
    <source>
        <dbReference type="Proteomes" id="UP000501060"/>
    </source>
</evidence>
<gene>
    <name evidence="2" type="ORF">HGG69_02130</name>
</gene>
<dbReference type="SUPFAM" id="SSF53335">
    <property type="entry name" value="S-adenosyl-L-methionine-dependent methyltransferases"/>
    <property type="match status" value="1"/>
</dbReference>
<dbReference type="InterPro" id="IPR050210">
    <property type="entry name" value="tRNA_Adenine-N(6)_MTase"/>
</dbReference>
<dbReference type="RefSeq" id="WP_169605151.1">
    <property type="nucleotide sequence ID" value="NZ_CP051481.1"/>
</dbReference>
<dbReference type="Proteomes" id="UP000501060">
    <property type="component" value="Chromosome"/>
</dbReference>
<dbReference type="GO" id="GO:0008170">
    <property type="term" value="F:N-methyltransferase activity"/>
    <property type="evidence" value="ECO:0007669"/>
    <property type="project" value="UniProtKB-ARBA"/>
</dbReference>
<sequence length="260" mass="30319">MKNTWVKNNLGYEDGLEIYQDKEMFSYSVDTILLGNFASLNRRVKNILEVGTNNGALSIFMAQRGNNYVIDAVEIQPEAVELAKFNVSMNKLDSRINVIEADFNQYYKNYAKLTGTNQAKKYDMIVANPPYYNEENNIKRVNTNKYKEIATHEKFLNLDQLCYGASKIIEQKGYFALVLPISRFVDAITILRKNNFEPKRIQLVYPRINDLPKFCLIESRFNTGWGTHYLPNLYLHPDDKTTHVYNDEIVKLYKPIRIEE</sequence>
<dbReference type="InterPro" id="IPR007848">
    <property type="entry name" value="Small_mtfrase_dom"/>
</dbReference>
<name>A0A858U3Q1_9MOLU</name>
<dbReference type="PANTHER" id="PTHR47739:SF1">
    <property type="entry name" value="TRNA1(VAL) (ADENINE(37)-N6)-METHYLTRANSFERASE"/>
    <property type="match status" value="1"/>
</dbReference>
<dbReference type="KEGG" id="mphe:HGG69_02130"/>
<keyword evidence="2" id="KW-0808">Transferase</keyword>
<organism evidence="2 3">
    <name type="scientific">Mycoplasma phocoenae</name>
    <dbReference type="NCBI Taxonomy" id="754517"/>
    <lineage>
        <taxon>Bacteria</taxon>
        <taxon>Bacillati</taxon>
        <taxon>Mycoplasmatota</taxon>
        <taxon>Mollicutes</taxon>
        <taxon>Mycoplasmataceae</taxon>
        <taxon>Mycoplasma</taxon>
    </lineage>
</organism>
<dbReference type="GO" id="GO:0008757">
    <property type="term" value="F:S-adenosylmethionine-dependent methyltransferase activity"/>
    <property type="evidence" value="ECO:0007669"/>
    <property type="project" value="UniProtKB-ARBA"/>
</dbReference>
<dbReference type="GO" id="GO:0003676">
    <property type="term" value="F:nucleic acid binding"/>
    <property type="evidence" value="ECO:0007669"/>
    <property type="project" value="InterPro"/>
</dbReference>
<keyword evidence="3" id="KW-1185">Reference proteome</keyword>
<dbReference type="PANTHER" id="PTHR47739">
    <property type="entry name" value="TRNA1(VAL) (ADENINE(37)-N6)-METHYLTRANSFERASE"/>
    <property type="match status" value="1"/>
</dbReference>
<feature type="domain" description="Methyltransferase small" evidence="1">
    <location>
        <begin position="30"/>
        <end position="141"/>
    </location>
</feature>
<dbReference type="InterPro" id="IPR002052">
    <property type="entry name" value="DNA_methylase_N6_adenine_CS"/>
</dbReference>
<evidence type="ECO:0000313" key="2">
    <source>
        <dbReference type="EMBL" id="QJG67100.1"/>
    </source>
</evidence>
<dbReference type="Gene3D" id="3.40.50.150">
    <property type="entry name" value="Vaccinia Virus protein VP39"/>
    <property type="match status" value="1"/>
</dbReference>
<dbReference type="GO" id="GO:0032259">
    <property type="term" value="P:methylation"/>
    <property type="evidence" value="ECO:0007669"/>
    <property type="project" value="UniProtKB-KW"/>
</dbReference>